<protein>
    <submittedName>
        <fullName evidence="1">DUF1033 family protein</fullName>
    </submittedName>
</protein>
<reference evidence="1 2" key="1">
    <citation type="submission" date="2020-03" db="EMBL/GenBank/DDBJ databases">
        <title>Soil Listeria distribution.</title>
        <authorList>
            <person name="Liao J."/>
            <person name="Wiedmann M."/>
        </authorList>
    </citation>
    <scope>NUCLEOTIDE SEQUENCE [LARGE SCALE GENOMIC DNA]</scope>
    <source>
        <strain evidence="1 2">FSL L7-0741</strain>
    </source>
</reference>
<sequence length="120" mass="14445">MDKFQIIVTKGEYEPWWFFEDWQKDIESSFTYTNKQEAMEKYQMLAQQLMTTYPNNAVKKEVLLATWSEEETQYCEECEDDIQTFHGLILFLNERVYEPTADELTTFFAFKEELNMSKDA</sequence>
<dbReference type="Proteomes" id="UP000535908">
    <property type="component" value="Unassembled WGS sequence"/>
</dbReference>
<dbReference type="Pfam" id="PF06279">
    <property type="entry name" value="DUF1033"/>
    <property type="match status" value="1"/>
</dbReference>
<organism evidence="1 2">
    <name type="scientific">Listeria grandensis</name>
    <dbReference type="NCBI Taxonomy" id="1494963"/>
    <lineage>
        <taxon>Bacteria</taxon>
        <taxon>Bacillati</taxon>
        <taxon>Bacillota</taxon>
        <taxon>Bacilli</taxon>
        <taxon>Bacillales</taxon>
        <taxon>Listeriaceae</taxon>
        <taxon>Listeria</taxon>
    </lineage>
</organism>
<dbReference type="EMBL" id="JAARWN010000001">
    <property type="protein sequence ID" value="MBC1935004.1"/>
    <property type="molecule type" value="Genomic_DNA"/>
</dbReference>
<dbReference type="InterPro" id="IPR010434">
    <property type="entry name" value="DUF1033"/>
</dbReference>
<evidence type="ECO:0000313" key="1">
    <source>
        <dbReference type="EMBL" id="MBC1935004.1"/>
    </source>
</evidence>
<dbReference type="RefSeq" id="WP_036064986.1">
    <property type="nucleotide sequence ID" value="NZ_JAARRE010000001.1"/>
</dbReference>
<name>A0A7X1CNH0_9LIST</name>
<comment type="caution">
    <text evidence="1">The sequence shown here is derived from an EMBL/GenBank/DDBJ whole genome shotgun (WGS) entry which is preliminary data.</text>
</comment>
<gene>
    <name evidence="1" type="ORF">HCA69_01410</name>
</gene>
<accession>A0A7X1CNH0</accession>
<dbReference type="AlphaFoldDB" id="A0A7X1CNH0"/>
<evidence type="ECO:0000313" key="2">
    <source>
        <dbReference type="Proteomes" id="UP000535908"/>
    </source>
</evidence>
<proteinExistence type="predicted"/>